<organism evidence="4 5">
    <name type="scientific">Amycolatopsis suaedae</name>
    <dbReference type="NCBI Taxonomy" id="2510978"/>
    <lineage>
        <taxon>Bacteria</taxon>
        <taxon>Bacillati</taxon>
        <taxon>Actinomycetota</taxon>
        <taxon>Actinomycetes</taxon>
        <taxon>Pseudonocardiales</taxon>
        <taxon>Pseudonocardiaceae</taxon>
        <taxon>Amycolatopsis</taxon>
    </lineage>
</organism>
<dbReference type="Gene3D" id="3.40.50.300">
    <property type="entry name" value="P-loop containing nucleotide triphosphate hydrolases"/>
    <property type="match status" value="1"/>
</dbReference>
<dbReference type="Pfam" id="PF00196">
    <property type="entry name" value="GerE"/>
    <property type="match status" value="1"/>
</dbReference>
<keyword evidence="2" id="KW-0067">ATP-binding</keyword>
<dbReference type="OrthoDB" id="3178131at2"/>
<evidence type="ECO:0000256" key="1">
    <source>
        <dbReference type="ARBA" id="ARBA00022741"/>
    </source>
</evidence>
<dbReference type="PANTHER" id="PTHR16305">
    <property type="entry name" value="TESTICULAR SOLUBLE ADENYLYL CYCLASE"/>
    <property type="match status" value="1"/>
</dbReference>
<dbReference type="Proteomes" id="UP000292003">
    <property type="component" value="Unassembled WGS sequence"/>
</dbReference>
<dbReference type="GO" id="GO:0005737">
    <property type="term" value="C:cytoplasm"/>
    <property type="evidence" value="ECO:0007669"/>
    <property type="project" value="TreeGrafter"/>
</dbReference>
<protein>
    <submittedName>
        <fullName evidence="4">Helix-turn-helix transcriptional regulator</fullName>
    </submittedName>
</protein>
<comment type="caution">
    <text evidence="4">The sequence shown here is derived from an EMBL/GenBank/DDBJ whole genome shotgun (WGS) entry which is preliminary data.</text>
</comment>
<dbReference type="Gene3D" id="1.10.10.10">
    <property type="entry name" value="Winged helix-like DNA-binding domain superfamily/Winged helix DNA-binding domain"/>
    <property type="match status" value="1"/>
</dbReference>
<name>A0A4Q7J2C1_9PSEU</name>
<dbReference type="SUPFAM" id="SSF48452">
    <property type="entry name" value="TPR-like"/>
    <property type="match status" value="1"/>
</dbReference>
<dbReference type="AlphaFoldDB" id="A0A4Q7J2C1"/>
<dbReference type="EMBL" id="SFCC01000014">
    <property type="protein sequence ID" value="RZQ61039.1"/>
    <property type="molecule type" value="Genomic_DNA"/>
</dbReference>
<dbReference type="GO" id="GO:0003677">
    <property type="term" value="F:DNA binding"/>
    <property type="evidence" value="ECO:0007669"/>
    <property type="project" value="InterPro"/>
</dbReference>
<proteinExistence type="predicted"/>
<dbReference type="InterPro" id="IPR011990">
    <property type="entry name" value="TPR-like_helical_dom_sf"/>
</dbReference>
<evidence type="ECO:0000313" key="5">
    <source>
        <dbReference type="Proteomes" id="UP000292003"/>
    </source>
</evidence>
<dbReference type="RefSeq" id="WP_130478252.1">
    <property type="nucleotide sequence ID" value="NZ_SFCC01000014.1"/>
</dbReference>
<dbReference type="InterPro" id="IPR027417">
    <property type="entry name" value="P-loop_NTPase"/>
</dbReference>
<accession>A0A4Q7J2C1</accession>
<dbReference type="PROSITE" id="PS50043">
    <property type="entry name" value="HTH_LUXR_2"/>
    <property type="match status" value="1"/>
</dbReference>
<dbReference type="GO" id="GO:0004016">
    <property type="term" value="F:adenylate cyclase activity"/>
    <property type="evidence" value="ECO:0007669"/>
    <property type="project" value="TreeGrafter"/>
</dbReference>
<dbReference type="Gene3D" id="1.25.40.10">
    <property type="entry name" value="Tetratricopeptide repeat domain"/>
    <property type="match status" value="1"/>
</dbReference>
<feature type="domain" description="HTH luxR-type" evidence="3">
    <location>
        <begin position="827"/>
        <end position="892"/>
    </location>
</feature>
<dbReference type="PRINTS" id="PR00038">
    <property type="entry name" value="HTHLUXR"/>
</dbReference>
<dbReference type="Pfam" id="PF13191">
    <property type="entry name" value="AAA_16"/>
    <property type="match status" value="1"/>
</dbReference>
<keyword evidence="5" id="KW-1185">Reference proteome</keyword>
<keyword evidence="1" id="KW-0547">Nucleotide-binding</keyword>
<dbReference type="GO" id="GO:0005524">
    <property type="term" value="F:ATP binding"/>
    <property type="evidence" value="ECO:0007669"/>
    <property type="project" value="UniProtKB-KW"/>
</dbReference>
<reference evidence="4 5" key="1">
    <citation type="submission" date="2019-02" db="EMBL/GenBank/DDBJ databases">
        <title>Draft genome sequence of Amycolatopsis sp. 8-3EHSu isolated from roots of Suaeda maritima.</title>
        <authorList>
            <person name="Duangmal K."/>
            <person name="Chantavorakit T."/>
        </authorList>
    </citation>
    <scope>NUCLEOTIDE SEQUENCE [LARGE SCALE GENOMIC DNA]</scope>
    <source>
        <strain evidence="4 5">8-3EHSu</strain>
    </source>
</reference>
<dbReference type="InterPro" id="IPR041664">
    <property type="entry name" value="AAA_16"/>
</dbReference>
<dbReference type="PANTHER" id="PTHR16305:SF35">
    <property type="entry name" value="TRANSCRIPTIONAL ACTIVATOR DOMAIN"/>
    <property type="match status" value="1"/>
</dbReference>
<gene>
    <name evidence="4" type="ORF">EWH70_26635</name>
</gene>
<dbReference type="SUPFAM" id="SSF46894">
    <property type="entry name" value="C-terminal effector domain of the bipartite response regulators"/>
    <property type="match status" value="1"/>
</dbReference>
<dbReference type="CDD" id="cd06170">
    <property type="entry name" value="LuxR_C_like"/>
    <property type="match status" value="1"/>
</dbReference>
<dbReference type="InterPro" id="IPR000792">
    <property type="entry name" value="Tscrpt_reg_LuxR_C"/>
</dbReference>
<dbReference type="InterPro" id="IPR016032">
    <property type="entry name" value="Sig_transdc_resp-reg_C-effctor"/>
</dbReference>
<dbReference type="GO" id="GO:0006355">
    <property type="term" value="P:regulation of DNA-templated transcription"/>
    <property type="evidence" value="ECO:0007669"/>
    <property type="project" value="InterPro"/>
</dbReference>
<evidence type="ECO:0000256" key="2">
    <source>
        <dbReference type="ARBA" id="ARBA00022840"/>
    </source>
</evidence>
<evidence type="ECO:0000259" key="3">
    <source>
        <dbReference type="PROSITE" id="PS50043"/>
    </source>
</evidence>
<sequence>MNGAEPACVGRDEVIAGVVAALRRHGRVTVCGPAGIGKTVVLDRVAGAAAEDGVRVLVTRPVDGDVPYSGLVELLSAVDPEVLERGPPPQREALCGVLRRCPLPEGGIDSLGVRVALAGLLDRLAAVAPVLVVLDNLQWLDRTSLAAVDGALRVVRSDSVRVLTAERGPAPATDGPLIRLEPLAFEEVAELIVGLGLPFRWLGQVYSQAGGNPAAVVATVDAILAMGRRAGPPESVPVTGALRRVVGAWLADVGPMVLETLLLAGLARKPTVTVLNRIRPGRAEDDLAVAASAGLVTVSGEVLRFAAGAIPAVLAEQAGEAARRAAHELLADAVDDSVEAVWHRALATRETSERLGSTLRAAAVTCRECGDHTFAAELGLLAVRRMPGGNRAEVLALLVDVAENAGLAGHADLARRAAVQVLAGSRHPADRVRVRLALIDSAGQDLAGTDELFIRADIEAAGDQELLAAVRLRAALKAHLTGQPLRAAEEAGRAARLSRDDGVRAAALTMRARMERGLGDPAAEDTLAEASALGSPMIARFLAARHALFDDRLAEALEELLGLLPAVETAGATDEIGEVLRCLVEVEARLGHSGACLEHAARLAQVRTDAGMSPGLSWYVLALAESVAGDFDRAARLARLGAAATEEDHDVVFLPRNLSVLGLVSMVTGDAAAAVPVLRRVQRLEVAQGIVDPSILRWHGDLAEALAAVGEDREAAELVAAARPAASDRPGVLAALDRAQAAVCVAGRDLAGATTLLEKAAARFAELGLRVEHGRTLLTLGRLLRSRRRGTAARAAVSDALGEFTALGARPWIRLARYELERLGVRSDHAVSTLTEAEAELAGLVAAGLTNREAASRLVLSVKTVEGRLTRVYRKLGVASRAQLVGLLRGTDPVRITRGNDPAT</sequence>
<dbReference type="SMART" id="SM00421">
    <property type="entry name" value="HTH_LUXR"/>
    <property type="match status" value="1"/>
</dbReference>
<dbReference type="InterPro" id="IPR036388">
    <property type="entry name" value="WH-like_DNA-bd_sf"/>
</dbReference>
<evidence type="ECO:0000313" key="4">
    <source>
        <dbReference type="EMBL" id="RZQ61039.1"/>
    </source>
</evidence>
<dbReference type="SUPFAM" id="SSF52540">
    <property type="entry name" value="P-loop containing nucleoside triphosphate hydrolases"/>
    <property type="match status" value="1"/>
</dbReference>